<dbReference type="AlphaFoldDB" id="A0A837D9B8"/>
<dbReference type="PANTHER" id="PTHR43190">
    <property type="entry name" value="N-ACETYL-D-GLUCOSAMINE KINASE"/>
    <property type="match status" value="1"/>
</dbReference>
<dbReference type="InterPro" id="IPR052519">
    <property type="entry name" value="Euk-type_GlcNAc_Kinase"/>
</dbReference>
<dbReference type="Proteomes" id="UP000030848">
    <property type="component" value="Unassembled WGS sequence"/>
</dbReference>
<reference evidence="2 3" key="1">
    <citation type="submission" date="2014-10" db="EMBL/GenBank/DDBJ databases">
        <title>Genome sequence of Micropolyspora internatus JCM3315.</title>
        <authorList>
            <person name="Shin S.-K."/>
            <person name="Yi H."/>
        </authorList>
    </citation>
    <scope>NUCLEOTIDE SEQUENCE [LARGE SCALE GENOMIC DNA]</scope>
    <source>
        <strain evidence="2 3">JCM 3315</strain>
    </source>
</reference>
<comment type="caution">
    <text evidence="2">The sequence shown here is derived from an EMBL/GenBank/DDBJ whole genome shotgun (WGS) entry which is preliminary data.</text>
</comment>
<dbReference type="CDD" id="cd24007">
    <property type="entry name" value="ASKHA_NBD_eukNAGK-like"/>
    <property type="match status" value="1"/>
</dbReference>
<gene>
    <name evidence="2" type="ORF">MINT15_11090</name>
</gene>
<accession>A0A837D9B8</accession>
<dbReference type="GO" id="GO:0016301">
    <property type="term" value="F:kinase activity"/>
    <property type="evidence" value="ECO:0007669"/>
    <property type="project" value="UniProtKB-KW"/>
</dbReference>
<evidence type="ECO:0000259" key="1">
    <source>
        <dbReference type="Pfam" id="PF01869"/>
    </source>
</evidence>
<evidence type="ECO:0000313" key="2">
    <source>
        <dbReference type="EMBL" id="KHF44227.1"/>
    </source>
</evidence>
<proteinExistence type="predicted"/>
<dbReference type="RefSeq" id="WP_037309055.1">
    <property type="nucleotide sequence ID" value="NZ_CALJZO010000090.1"/>
</dbReference>
<evidence type="ECO:0000313" key="3">
    <source>
        <dbReference type="Proteomes" id="UP000030848"/>
    </source>
</evidence>
<sequence length="318" mass="32075">MNLAVGVDAGGTSTRAWVVDSTGHVLGQGGAGGGNPNSHPPESAAEAMVEATEAAMAGLDPTEVRAWVIGMAGRSKLTDPDVAAVFERAWARLGFPHAPRPRLVTDAEAAFVSATAEPDGTVLVAGTGSIAGRIRGRSMVSTVGGYGWLLGDEGSGFWLGRQAVRTALDVLSGVHPPSALADAVLDATGVDPTAPDAAYRLITAVNAEPPVHLARYAPLVSSAHAEGDPAAVSIVEHAARLLTDTALAARDPGERTPVVLVGSVLGEGSPVGAAVRTALRATGDIPVLSSDSGVRGAAWLAALEAFGPDTARPRTSTV</sequence>
<dbReference type="EMBL" id="JRZE01000003">
    <property type="protein sequence ID" value="KHF44227.1"/>
    <property type="molecule type" value="Genomic_DNA"/>
</dbReference>
<dbReference type="InterPro" id="IPR002731">
    <property type="entry name" value="ATPase_BadF"/>
</dbReference>
<dbReference type="SUPFAM" id="SSF53067">
    <property type="entry name" value="Actin-like ATPase domain"/>
    <property type="match status" value="2"/>
</dbReference>
<name>A0A837D9B8_9PSEU</name>
<feature type="domain" description="ATPase BadF/BadG/BcrA/BcrD type" evidence="1">
    <location>
        <begin position="5"/>
        <end position="301"/>
    </location>
</feature>
<organism evidence="2 3">
    <name type="scientific">Saccharomonospora viridis</name>
    <dbReference type="NCBI Taxonomy" id="1852"/>
    <lineage>
        <taxon>Bacteria</taxon>
        <taxon>Bacillati</taxon>
        <taxon>Actinomycetota</taxon>
        <taxon>Actinomycetes</taxon>
        <taxon>Pseudonocardiales</taxon>
        <taxon>Pseudonocardiaceae</taxon>
        <taxon>Saccharomonospora</taxon>
    </lineage>
</organism>
<dbReference type="Pfam" id="PF01869">
    <property type="entry name" value="BcrAD_BadFG"/>
    <property type="match status" value="1"/>
</dbReference>
<protein>
    <submittedName>
        <fullName evidence="2">N-acetylglucosamine kinase</fullName>
    </submittedName>
</protein>
<dbReference type="PANTHER" id="PTHR43190:SF3">
    <property type="entry name" value="N-ACETYL-D-GLUCOSAMINE KINASE"/>
    <property type="match status" value="1"/>
</dbReference>
<dbReference type="InterPro" id="IPR043129">
    <property type="entry name" value="ATPase_NBD"/>
</dbReference>
<keyword evidence="2" id="KW-0418">Kinase</keyword>
<keyword evidence="2" id="KW-0808">Transferase</keyword>
<dbReference type="Gene3D" id="3.30.420.40">
    <property type="match status" value="2"/>
</dbReference>
<dbReference type="OrthoDB" id="8701357at2"/>